<evidence type="ECO:0000313" key="4">
    <source>
        <dbReference type="Proteomes" id="UP000198287"/>
    </source>
</evidence>
<accession>A0A226CZX0</accession>
<keyword evidence="2" id="KW-0732">Signal</keyword>
<proteinExistence type="predicted"/>
<feature type="chain" id="PRO_5013347813" evidence="2">
    <location>
        <begin position="31"/>
        <end position="190"/>
    </location>
</feature>
<gene>
    <name evidence="3" type="ORF">Fcan01_27257</name>
</gene>
<name>A0A226CZX0_FOLCA</name>
<dbReference type="AlphaFoldDB" id="A0A226CZX0"/>
<dbReference type="EMBL" id="LNIX01000050">
    <property type="protein sequence ID" value="OXA37951.1"/>
    <property type="molecule type" value="Genomic_DNA"/>
</dbReference>
<reference evidence="3 4" key="1">
    <citation type="submission" date="2015-12" db="EMBL/GenBank/DDBJ databases">
        <title>The genome of Folsomia candida.</title>
        <authorList>
            <person name="Faddeeva A."/>
            <person name="Derks M.F."/>
            <person name="Anvar Y."/>
            <person name="Smit S."/>
            <person name="Van Straalen N."/>
            <person name="Roelofs D."/>
        </authorList>
    </citation>
    <scope>NUCLEOTIDE SEQUENCE [LARGE SCALE GENOMIC DNA]</scope>
    <source>
        <strain evidence="3 4">VU population</strain>
        <tissue evidence="3">Whole body</tissue>
    </source>
</reference>
<sequence length="190" mass="21110">MKISPNLRLLVAVTIVAVVLILDRIPPAEGLKCFMCTGHPFNESGITTAKEDPAGRQQEPDPEEKEEQLKTAMKCTDLTESTKKDETNVDYYKPEWKDPYCITHDRYGRYCTTDNVNATGPENYVAICQPGRGNETCICNNDDFCNDHYMAATTRPKNGANGMSTKFRLVVVTWLVTCFVYFGASGGGGF</sequence>
<evidence type="ECO:0000256" key="1">
    <source>
        <dbReference type="SAM" id="MobiDB-lite"/>
    </source>
</evidence>
<protein>
    <submittedName>
        <fullName evidence="3">Uncharacterized protein</fullName>
    </submittedName>
</protein>
<feature type="signal peptide" evidence="2">
    <location>
        <begin position="1"/>
        <end position="30"/>
    </location>
</feature>
<comment type="caution">
    <text evidence="3">The sequence shown here is derived from an EMBL/GenBank/DDBJ whole genome shotgun (WGS) entry which is preliminary data.</text>
</comment>
<dbReference type="Proteomes" id="UP000198287">
    <property type="component" value="Unassembled WGS sequence"/>
</dbReference>
<organism evidence="3 4">
    <name type="scientific">Folsomia candida</name>
    <name type="common">Springtail</name>
    <dbReference type="NCBI Taxonomy" id="158441"/>
    <lineage>
        <taxon>Eukaryota</taxon>
        <taxon>Metazoa</taxon>
        <taxon>Ecdysozoa</taxon>
        <taxon>Arthropoda</taxon>
        <taxon>Hexapoda</taxon>
        <taxon>Collembola</taxon>
        <taxon>Entomobryomorpha</taxon>
        <taxon>Isotomoidea</taxon>
        <taxon>Isotomidae</taxon>
        <taxon>Proisotominae</taxon>
        <taxon>Folsomia</taxon>
    </lineage>
</organism>
<feature type="region of interest" description="Disordered" evidence="1">
    <location>
        <begin position="45"/>
        <end position="67"/>
    </location>
</feature>
<evidence type="ECO:0000313" key="3">
    <source>
        <dbReference type="EMBL" id="OXA37951.1"/>
    </source>
</evidence>
<evidence type="ECO:0000256" key="2">
    <source>
        <dbReference type="SAM" id="SignalP"/>
    </source>
</evidence>
<keyword evidence="4" id="KW-1185">Reference proteome</keyword>